<dbReference type="AlphaFoldDB" id="A0A1W9KTI1"/>
<gene>
    <name evidence="2" type="ORF">BWK72_12280</name>
</gene>
<reference evidence="2 3" key="1">
    <citation type="submission" date="2017-01" db="EMBL/GenBank/DDBJ databases">
        <title>Novel large sulfur bacteria in the metagenomes of groundwater-fed chemosynthetic microbial mats in the Lake Huron basin.</title>
        <authorList>
            <person name="Sharrar A.M."/>
            <person name="Flood B.E."/>
            <person name="Bailey J.V."/>
            <person name="Jones D.S."/>
            <person name="Biddanda B."/>
            <person name="Ruberg S.A."/>
            <person name="Marcus D.N."/>
            <person name="Dick G.J."/>
        </authorList>
    </citation>
    <scope>NUCLEOTIDE SEQUENCE [LARGE SCALE GENOMIC DNA]</scope>
    <source>
        <strain evidence="2">A7</strain>
    </source>
</reference>
<sequence>MAIKICPCCGQPFQPHHKVPNQSYCSSPDCQQARRRQWERDKQKNDPDYRDNKSRSQRAWVDRNPNYWRTYRKSISGLSRGTSGQSDLTDSSVKMDDLASIKGIPAGIYRIRPVSAGDGKVNGKTWVVEITPMCPTCPCQDDDYQDRT</sequence>
<evidence type="ECO:0000313" key="2">
    <source>
        <dbReference type="EMBL" id="OQW87752.1"/>
    </source>
</evidence>
<feature type="compositionally biased region" description="Basic and acidic residues" evidence="1">
    <location>
        <begin position="36"/>
        <end position="54"/>
    </location>
</feature>
<proteinExistence type="predicted"/>
<protein>
    <submittedName>
        <fullName evidence="2">Uncharacterized protein</fullName>
    </submittedName>
</protein>
<accession>A0A1W9KTI1</accession>
<feature type="region of interest" description="Disordered" evidence="1">
    <location>
        <begin position="36"/>
        <end position="61"/>
    </location>
</feature>
<organism evidence="2 3">
    <name type="scientific">Rhodoferax ferrireducens</name>
    <dbReference type="NCBI Taxonomy" id="192843"/>
    <lineage>
        <taxon>Bacteria</taxon>
        <taxon>Pseudomonadati</taxon>
        <taxon>Pseudomonadota</taxon>
        <taxon>Betaproteobacteria</taxon>
        <taxon>Burkholderiales</taxon>
        <taxon>Comamonadaceae</taxon>
        <taxon>Rhodoferax</taxon>
    </lineage>
</organism>
<evidence type="ECO:0000256" key="1">
    <source>
        <dbReference type="SAM" id="MobiDB-lite"/>
    </source>
</evidence>
<evidence type="ECO:0000313" key="3">
    <source>
        <dbReference type="Proteomes" id="UP000192505"/>
    </source>
</evidence>
<name>A0A1W9KTI1_9BURK</name>
<dbReference type="Proteomes" id="UP000192505">
    <property type="component" value="Unassembled WGS sequence"/>
</dbReference>
<dbReference type="EMBL" id="MTEI01000007">
    <property type="protein sequence ID" value="OQW87752.1"/>
    <property type="molecule type" value="Genomic_DNA"/>
</dbReference>
<comment type="caution">
    <text evidence="2">The sequence shown here is derived from an EMBL/GenBank/DDBJ whole genome shotgun (WGS) entry which is preliminary data.</text>
</comment>